<evidence type="ECO:0000256" key="1">
    <source>
        <dbReference type="ARBA" id="ARBA00022481"/>
    </source>
</evidence>
<dbReference type="PRINTS" id="PR00260">
    <property type="entry name" value="CHEMTRNSDUCR"/>
</dbReference>
<dbReference type="EMBL" id="JACOFX010000007">
    <property type="protein sequence ID" value="MBC3908840.1"/>
    <property type="molecule type" value="Genomic_DNA"/>
</dbReference>
<dbReference type="SMART" id="SM00283">
    <property type="entry name" value="MA"/>
    <property type="match status" value="1"/>
</dbReference>
<keyword evidence="3" id="KW-0807">Transducer</keyword>
<dbReference type="Gene3D" id="1.10.287.950">
    <property type="entry name" value="Methyl-accepting chemotaxis protein"/>
    <property type="match status" value="1"/>
</dbReference>
<feature type="transmembrane region" description="Helical" evidence="5">
    <location>
        <begin position="12"/>
        <end position="33"/>
    </location>
</feature>
<dbReference type="PROSITE" id="PS50885">
    <property type="entry name" value="HAMP"/>
    <property type="match status" value="1"/>
</dbReference>
<reference evidence="8 9" key="1">
    <citation type="submission" date="2020-08" db="EMBL/GenBank/DDBJ databases">
        <title>Novel species isolated from subtropical streams in China.</title>
        <authorList>
            <person name="Lu H."/>
        </authorList>
    </citation>
    <scope>NUCLEOTIDE SEQUENCE [LARGE SCALE GENOMIC DNA]</scope>
    <source>
        <strain evidence="8 9">NL8W</strain>
    </source>
</reference>
<sequence>MNLRHLRIGTRLAVGFGVILATLVLILVIDSIFSASNRKDMVAGLELSHSKSELAATMKSSMLEGGIAIRNIGLQSDIGEIDKQKVISKKQQARFAEAREKLIALGLSEEEKKIVDSVSEFDKQVDVPIKEAMKMLLAFNGEEAVKLIATQVDPIQQKALLEINKLVDIQNKAASELADIAESKGKQLTTTLFAIGAVILLFGAGFSIFLTRSITTPLRDAVVIAKRVAAGELSFREASDGTDEISELLNALKEMSDNLHNIVSEVRQGTDAIAIAAVEISTGNSDLSSRTENQAGALEETASSMEEITATVRHNADNARQANGLVTSASNFAIKGGEEVGKVVHTMDSIKESSRKIVDIISVIDGIAFQTNILALNAAVEAARAGEQGRGFAVVASEVRNLAQRSASAAKEIKTLIGDSVEKVDAGGKLVDAAGKTMNEIVSSVKHVAEIMSEITAAGQEQSSGIEEVNRAINQMDEMTQQNAALVEQAAAAAESMEEQANNLARAVSAFKLDAAGNHVRRVQAVSQATNVNVSRNDYTEEETSFIMATAGKLVRALGFNKN</sequence>
<dbReference type="Pfam" id="PF00672">
    <property type="entry name" value="HAMP"/>
    <property type="match status" value="1"/>
</dbReference>
<keyword evidence="1" id="KW-0488">Methylation</keyword>
<protein>
    <submittedName>
        <fullName evidence="8">HAMP domain-containing protein</fullName>
    </submittedName>
</protein>
<dbReference type="SMART" id="SM00304">
    <property type="entry name" value="HAMP"/>
    <property type="match status" value="1"/>
</dbReference>
<keyword evidence="5" id="KW-1133">Transmembrane helix</keyword>
<evidence type="ECO:0000313" key="9">
    <source>
        <dbReference type="Proteomes" id="UP000646911"/>
    </source>
</evidence>
<dbReference type="InterPro" id="IPR004089">
    <property type="entry name" value="MCPsignal_dom"/>
</dbReference>
<dbReference type="RefSeq" id="WP_186954384.1">
    <property type="nucleotide sequence ID" value="NZ_JACOFX010000007.1"/>
</dbReference>
<gene>
    <name evidence="8" type="ORF">H8L47_14880</name>
</gene>
<feature type="domain" description="HAMP" evidence="7">
    <location>
        <begin position="212"/>
        <end position="264"/>
    </location>
</feature>
<feature type="coiled-coil region" evidence="4">
    <location>
        <begin position="469"/>
        <end position="514"/>
    </location>
</feature>
<dbReference type="InterPro" id="IPR024478">
    <property type="entry name" value="HlyB_4HB_MCP"/>
</dbReference>
<dbReference type="CDD" id="cd11386">
    <property type="entry name" value="MCP_signal"/>
    <property type="match status" value="1"/>
</dbReference>
<dbReference type="Pfam" id="PF12729">
    <property type="entry name" value="4HB_MCP_1"/>
    <property type="match status" value="1"/>
</dbReference>
<accession>A0ABR6ZAS3</accession>
<comment type="caution">
    <text evidence="8">The sequence shown here is derived from an EMBL/GenBank/DDBJ whole genome shotgun (WGS) entry which is preliminary data.</text>
</comment>
<feature type="transmembrane region" description="Helical" evidence="5">
    <location>
        <begin position="192"/>
        <end position="210"/>
    </location>
</feature>
<dbReference type="CDD" id="cd06225">
    <property type="entry name" value="HAMP"/>
    <property type="match status" value="1"/>
</dbReference>
<dbReference type="InterPro" id="IPR051310">
    <property type="entry name" value="MCP_chemotaxis"/>
</dbReference>
<dbReference type="PROSITE" id="PS50111">
    <property type="entry name" value="CHEMOTAXIS_TRANSDUC_2"/>
    <property type="match status" value="1"/>
</dbReference>
<dbReference type="PANTHER" id="PTHR43531:SF14">
    <property type="entry name" value="METHYL-ACCEPTING CHEMOTAXIS PROTEIN I-RELATED"/>
    <property type="match status" value="1"/>
</dbReference>
<name>A0ABR6ZAS3_9BURK</name>
<organism evidence="8 9">
    <name type="scientific">Undibacterium umbellatum</name>
    <dbReference type="NCBI Taxonomy" id="2762300"/>
    <lineage>
        <taxon>Bacteria</taxon>
        <taxon>Pseudomonadati</taxon>
        <taxon>Pseudomonadota</taxon>
        <taxon>Betaproteobacteria</taxon>
        <taxon>Burkholderiales</taxon>
        <taxon>Oxalobacteraceae</taxon>
        <taxon>Undibacterium</taxon>
    </lineage>
</organism>
<evidence type="ECO:0000259" key="6">
    <source>
        <dbReference type="PROSITE" id="PS50111"/>
    </source>
</evidence>
<dbReference type="Proteomes" id="UP000646911">
    <property type="component" value="Unassembled WGS sequence"/>
</dbReference>
<keyword evidence="9" id="KW-1185">Reference proteome</keyword>
<evidence type="ECO:0000313" key="8">
    <source>
        <dbReference type="EMBL" id="MBC3908840.1"/>
    </source>
</evidence>
<feature type="domain" description="Methyl-accepting transducer" evidence="6">
    <location>
        <begin position="269"/>
        <end position="498"/>
    </location>
</feature>
<dbReference type="InterPro" id="IPR047347">
    <property type="entry name" value="YvaQ-like_sensor"/>
</dbReference>
<keyword evidence="5" id="KW-0812">Transmembrane</keyword>
<evidence type="ECO:0000256" key="4">
    <source>
        <dbReference type="SAM" id="Coils"/>
    </source>
</evidence>
<evidence type="ECO:0000256" key="5">
    <source>
        <dbReference type="SAM" id="Phobius"/>
    </source>
</evidence>
<dbReference type="CDD" id="cd19411">
    <property type="entry name" value="MCP2201-like_sensor"/>
    <property type="match status" value="1"/>
</dbReference>
<keyword evidence="4" id="KW-0175">Coiled coil</keyword>
<keyword evidence="5" id="KW-0472">Membrane</keyword>
<evidence type="ECO:0000256" key="3">
    <source>
        <dbReference type="PROSITE-ProRule" id="PRU00284"/>
    </source>
</evidence>
<dbReference type="PANTHER" id="PTHR43531">
    <property type="entry name" value="PROTEIN ICFG"/>
    <property type="match status" value="1"/>
</dbReference>
<dbReference type="InterPro" id="IPR003660">
    <property type="entry name" value="HAMP_dom"/>
</dbReference>
<dbReference type="InterPro" id="IPR004090">
    <property type="entry name" value="Chemotax_Me-accpt_rcpt"/>
</dbReference>
<comment type="similarity">
    <text evidence="2">Belongs to the methyl-accepting chemotaxis (MCP) protein family.</text>
</comment>
<proteinExistence type="inferred from homology"/>
<dbReference type="Gene3D" id="6.10.340.10">
    <property type="match status" value="1"/>
</dbReference>
<evidence type="ECO:0000256" key="2">
    <source>
        <dbReference type="ARBA" id="ARBA00029447"/>
    </source>
</evidence>
<dbReference type="SUPFAM" id="SSF58104">
    <property type="entry name" value="Methyl-accepting chemotaxis protein (MCP) signaling domain"/>
    <property type="match status" value="1"/>
</dbReference>
<evidence type="ECO:0000259" key="7">
    <source>
        <dbReference type="PROSITE" id="PS50885"/>
    </source>
</evidence>
<dbReference type="Pfam" id="PF00015">
    <property type="entry name" value="MCPsignal"/>
    <property type="match status" value="1"/>
</dbReference>